<dbReference type="Proteomes" id="UP000724584">
    <property type="component" value="Unassembled WGS sequence"/>
</dbReference>
<keyword evidence="2" id="KW-1185">Reference proteome</keyword>
<evidence type="ECO:0000313" key="2">
    <source>
        <dbReference type="Proteomes" id="UP000724584"/>
    </source>
</evidence>
<evidence type="ECO:0000313" key="1">
    <source>
        <dbReference type="EMBL" id="KAH6641000.1"/>
    </source>
</evidence>
<name>A0ACB7PGD1_9PEZI</name>
<accession>A0ACB7PGD1</accession>
<reference evidence="1 2" key="1">
    <citation type="journal article" date="2021" name="Nat. Commun.">
        <title>Genetic determinants of endophytism in the Arabidopsis root mycobiome.</title>
        <authorList>
            <person name="Mesny F."/>
            <person name="Miyauchi S."/>
            <person name="Thiergart T."/>
            <person name="Pickel B."/>
            <person name="Atanasova L."/>
            <person name="Karlsson M."/>
            <person name="Huettel B."/>
            <person name="Barry K.W."/>
            <person name="Haridas S."/>
            <person name="Chen C."/>
            <person name="Bauer D."/>
            <person name="Andreopoulos W."/>
            <person name="Pangilinan J."/>
            <person name="LaButti K."/>
            <person name="Riley R."/>
            <person name="Lipzen A."/>
            <person name="Clum A."/>
            <person name="Drula E."/>
            <person name="Henrissat B."/>
            <person name="Kohler A."/>
            <person name="Grigoriev I.V."/>
            <person name="Martin F.M."/>
            <person name="Hacquard S."/>
        </authorList>
    </citation>
    <scope>NUCLEOTIDE SEQUENCE [LARGE SCALE GENOMIC DNA]</scope>
    <source>
        <strain evidence="1 2">MPI-SDFR-AT-0079</strain>
    </source>
</reference>
<organism evidence="1 2">
    <name type="scientific">Chaetomium tenue</name>
    <dbReference type="NCBI Taxonomy" id="1854479"/>
    <lineage>
        <taxon>Eukaryota</taxon>
        <taxon>Fungi</taxon>
        <taxon>Dikarya</taxon>
        <taxon>Ascomycota</taxon>
        <taxon>Pezizomycotina</taxon>
        <taxon>Sordariomycetes</taxon>
        <taxon>Sordariomycetidae</taxon>
        <taxon>Sordariales</taxon>
        <taxon>Chaetomiaceae</taxon>
        <taxon>Chaetomium</taxon>
    </lineage>
</organism>
<protein>
    <submittedName>
        <fullName evidence="1">Uncharacterized protein</fullName>
    </submittedName>
</protein>
<comment type="caution">
    <text evidence="1">The sequence shown here is derived from an EMBL/GenBank/DDBJ whole genome shotgun (WGS) entry which is preliminary data.</text>
</comment>
<gene>
    <name evidence="1" type="ORF">F5144DRAFT_590387</name>
</gene>
<dbReference type="EMBL" id="JAGIZQ010000002">
    <property type="protein sequence ID" value="KAH6641000.1"/>
    <property type="molecule type" value="Genomic_DNA"/>
</dbReference>
<proteinExistence type="predicted"/>
<sequence length="386" mass="43258">MAACPPMSGETYIFNRLLSSGSQSTVQLVTNIQTYELVVRKVSKYKPVVRNAHDLANVPEDNEVRILDHLNALRLNPAYLLTGLTPRWSTCISYEKIVQSCGPEPRTECLQISYWKLCNAGSLSSVIDSWYSGSMADIMEGMLFPVSVLARCIAQVCETLHFMYQAGHEAVYHCDLHLGNIFVHYDSYPGTDGLPDFYLGDFGWARTASEEQAASQTRGRAPGAASAGERRRWDVTRLLSMLEPLLRCTVVPWKRSWSVEPPSVPLQSKQAMALQGLINMLKYVDAQDEAMAARNPTSRPPYLVEVVREAKRVEEFALQAEMGTASFEVVSKWGQLQLELSHQEKPHVFACEEWATQPQLQDMGAAQAERYGKAYIEGPWTLINSE</sequence>